<dbReference type="RefSeq" id="WP_171655261.1">
    <property type="nucleotide sequence ID" value="NZ_WHOD01000105.1"/>
</dbReference>
<dbReference type="Proteomes" id="UP000641588">
    <property type="component" value="Unassembled WGS sequence"/>
</dbReference>
<sequence length="75" mass="8313">MRMTPSSVTIAKLRSVSDITIYKDCVNQYCVKISGENTDGKPTSGLLDVWNTQKEAMSCAKGIAKMFNFTSIQMK</sequence>
<name>A0A972K5H0_9BACL</name>
<evidence type="ECO:0000313" key="2">
    <source>
        <dbReference type="Proteomes" id="UP000641588"/>
    </source>
</evidence>
<comment type="caution">
    <text evidence="1">The sequence shown here is derived from an EMBL/GenBank/DDBJ whole genome shotgun (WGS) entry which is preliminary data.</text>
</comment>
<dbReference type="EMBL" id="WHOD01000105">
    <property type="protein sequence ID" value="NOU97027.1"/>
    <property type="molecule type" value="Genomic_DNA"/>
</dbReference>
<dbReference type="AlphaFoldDB" id="A0A972K5H0"/>
<keyword evidence="2" id="KW-1185">Reference proteome</keyword>
<reference evidence="1" key="1">
    <citation type="submission" date="2019-10" db="EMBL/GenBank/DDBJ databases">
        <title>Description of Paenibacillus glebae sp. nov.</title>
        <authorList>
            <person name="Carlier A."/>
            <person name="Qi S."/>
        </authorList>
    </citation>
    <scope>NUCLEOTIDE SEQUENCE</scope>
    <source>
        <strain evidence="1">LMG 31456</strain>
    </source>
</reference>
<proteinExistence type="predicted"/>
<evidence type="ECO:0000313" key="1">
    <source>
        <dbReference type="EMBL" id="NOU97027.1"/>
    </source>
</evidence>
<organism evidence="1 2">
    <name type="scientific">Paenibacillus foliorum</name>
    <dbReference type="NCBI Taxonomy" id="2654974"/>
    <lineage>
        <taxon>Bacteria</taxon>
        <taxon>Bacillati</taxon>
        <taxon>Bacillota</taxon>
        <taxon>Bacilli</taxon>
        <taxon>Bacillales</taxon>
        <taxon>Paenibacillaceae</taxon>
        <taxon>Paenibacillus</taxon>
    </lineage>
</organism>
<accession>A0A972K5H0</accession>
<protein>
    <submittedName>
        <fullName evidence="1">Uncharacterized protein</fullName>
    </submittedName>
</protein>
<gene>
    <name evidence="1" type="ORF">GC093_27945</name>
</gene>